<organism evidence="1 2">
    <name type="scientific">Zostera marina</name>
    <name type="common">Eelgrass</name>
    <dbReference type="NCBI Taxonomy" id="29655"/>
    <lineage>
        <taxon>Eukaryota</taxon>
        <taxon>Viridiplantae</taxon>
        <taxon>Streptophyta</taxon>
        <taxon>Embryophyta</taxon>
        <taxon>Tracheophyta</taxon>
        <taxon>Spermatophyta</taxon>
        <taxon>Magnoliopsida</taxon>
        <taxon>Liliopsida</taxon>
        <taxon>Zosteraceae</taxon>
        <taxon>Zostera</taxon>
    </lineage>
</organism>
<reference evidence="2" key="1">
    <citation type="journal article" date="2016" name="Nature">
        <title>The genome of the seagrass Zostera marina reveals angiosperm adaptation to the sea.</title>
        <authorList>
            <person name="Olsen J.L."/>
            <person name="Rouze P."/>
            <person name="Verhelst B."/>
            <person name="Lin Y.-C."/>
            <person name="Bayer T."/>
            <person name="Collen J."/>
            <person name="Dattolo E."/>
            <person name="De Paoli E."/>
            <person name="Dittami S."/>
            <person name="Maumus F."/>
            <person name="Michel G."/>
            <person name="Kersting A."/>
            <person name="Lauritano C."/>
            <person name="Lohaus R."/>
            <person name="Toepel M."/>
            <person name="Tonon T."/>
            <person name="Vanneste K."/>
            <person name="Amirebrahimi M."/>
            <person name="Brakel J."/>
            <person name="Bostroem C."/>
            <person name="Chovatia M."/>
            <person name="Grimwood J."/>
            <person name="Jenkins J.W."/>
            <person name="Jueterbock A."/>
            <person name="Mraz A."/>
            <person name="Stam W.T."/>
            <person name="Tice H."/>
            <person name="Bornberg-Bauer E."/>
            <person name="Green P.J."/>
            <person name="Pearson G.A."/>
            <person name="Procaccini G."/>
            <person name="Duarte C.M."/>
            <person name="Schmutz J."/>
            <person name="Reusch T.B.H."/>
            <person name="Van de Peer Y."/>
        </authorList>
    </citation>
    <scope>NUCLEOTIDE SEQUENCE [LARGE SCALE GENOMIC DNA]</scope>
    <source>
        <strain evidence="2">cv. Finnish</strain>
    </source>
</reference>
<sequence>MINTKEIELMLKKLMFLYIKECIEVKSNLLKNEQVGVPVNEVYNENNILAIVDDASMQVV</sequence>
<gene>
    <name evidence="1" type="ORF">ZOSMA_183G00180</name>
</gene>
<name>A0A0K9PST1_ZOSMR</name>
<evidence type="ECO:0000313" key="1">
    <source>
        <dbReference type="EMBL" id="KMZ71287.1"/>
    </source>
</evidence>
<proteinExistence type="predicted"/>
<evidence type="ECO:0000313" key="2">
    <source>
        <dbReference type="Proteomes" id="UP000036987"/>
    </source>
</evidence>
<accession>A0A0K9PST1</accession>
<dbReference type="AlphaFoldDB" id="A0A0K9PST1"/>
<keyword evidence="2" id="KW-1185">Reference proteome</keyword>
<protein>
    <submittedName>
        <fullName evidence="1">Uncharacterized protein</fullName>
    </submittedName>
</protein>
<dbReference type="EMBL" id="LFYR01000680">
    <property type="protein sequence ID" value="KMZ71287.1"/>
    <property type="molecule type" value="Genomic_DNA"/>
</dbReference>
<comment type="caution">
    <text evidence="1">The sequence shown here is derived from an EMBL/GenBank/DDBJ whole genome shotgun (WGS) entry which is preliminary data.</text>
</comment>
<dbReference type="Proteomes" id="UP000036987">
    <property type="component" value="Unassembled WGS sequence"/>
</dbReference>